<evidence type="ECO:0000259" key="1">
    <source>
        <dbReference type="Pfam" id="PF13546"/>
    </source>
</evidence>
<evidence type="ECO:0000313" key="3">
    <source>
        <dbReference type="Proteomes" id="UP000068250"/>
    </source>
</evidence>
<name>A0A0U5FAJ5_9PROT</name>
<reference evidence="3" key="1">
    <citation type="submission" date="2014-09" db="EMBL/GenBank/DDBJ databases">
        <authorList>
            <person name="Illeghems K.G."/>
        </authorList>
    </citation>
    <scope>NUCLEOTIDE SEQUENCE [LARGE SCALE GENOMIC DNA]</scope>
    <source>
        <strain evidence="3">LMG 23848T</strain>
        <plasmid evidence="3">1P</plasmid>
    </source>
</reference>
<geneLocation type="plasmid" evidence="3">
    <name>1P</name>
</geneLocation>
<dbReference type="Pfam" id="PF13546">
    <property type="entry name" value="DDE_5"/>
    <property type="match status" value="1"/>
</dbReference>
<dbReference type="InterPro" id="IPR039365">
    <property type="entry name" value="IS701-like"/>
</dbReference>
<protein>
    <submittedName>
        <fullName evidence="2">Putative transposase</fullName>
    </submittedName>
</protein>
<dbReference type="InterPro" id="IPR038721">
    <property type="entry name" value="IS701-like_DDE_dom"/>
</dbReference>
<accession>A0A0U5FAJ5</accession>
<sequence length="251" mass="27848">MVSVTLVSGEVPLMLSLRLFLPESWTGDVARMDKAGVPRALQDYRTKPEIALEEIDRVIAAGVRFGCVLADAGYGLSAPFRQALTARGLCWAVGIPRHQKVYPDDVQLIFPVAGRGRPRMRHVPDVTSVAAHTMLEGAKWRQVSWRKGTKRRLTARFAAIRVRIADGAPQRIGSAGAQHMPGEEAWLVGSIARMANANTISRTYQPTRQSRFWLARSKRAGYANRLISNSRKSWAWITLRDDPGADFTAMP</sequence>
<organism evidence="2 3">
    <name type="scientific">Acetobacter ghanensis</name>
    <dbReference type="NCBI Taxonomy" id="431306"/>
    <lineage>
        <taxon>Bacteria</taxon>
        <taxon>Pseudomonadati</taxon>
        <taxon>Pseudomonadota</taxon>
        <taxon>Alphaproteobacteria</taxon>
        <taxon>Acetobacterales</taxon>
        <taxon>Acetobacteraceae</taxon>
        <taxon>Acetobacter</taxon>
    </lineage>
</organism>
<dbReference type="PANTHER" id="PTHR33627:SF1">
    <property type="entry name" value="TRANSPOSASE"/>
    <property type="match status" value="1"/>
</dbReference>
<dbReference type="AlphaFoldDB" id="A0A0U5FAJ5"/>
<feature type="domain" description="Transposase IS701-like DDE" evidence="1">
    <location>
        <begin position="1"/>
        <end position="152"/>
    </location>
</feature>
<gene>
    <name evidence="2" type="ORF">AGA_1P59</name>
</gene>
<dbReference type="PANTHER" id="PTHR33627">
    <property type="entry name" value="TRANSPOSASE"/>
    <property type="match status" value="1"/>
</dbReference>
<proteinExistence type="predicted"/>
<dbReference type="PATRIC" id="fig|431306.5.peg.2784"/>
<dbReference type="Proteomes" id="UP000068250">
    <property type="component" value="Plasmid 1P"/>
</dbReference>
<dbReference type="EMBL" id="LN609303">
    <property type="protein sequence ID" value="CEF57370.1"/>
    <property type="molecule type" value="Genomic_DNA"/>
</dbReference>
<evidence type="ECO:0000313" key="2">
    <source>
        <dbReference type="EMBL" id="CEF57370.1"/>
    </source>
</evidence>